<evidence type="ECO:0000313" key="1">
    <source>
        <dbReference type="EMBL" id="CAD2205740.1"/>
    </source>
</evidence>
<sequence length="418" mass="48559">MRQKEVTSFLEDLIDYFIAKADKSSGSKAEKCSIIIRSAVLEKPIQIPYRGLAQNTPQVVMEQFDSVDQSGKMMGRPSLYSQPIHIEVLNKLVNKPIFIKIVMGPSHEEALELIEKGQGGSGRKRREIMHGVDKNNLIEVQNENLGEHYKYHCLLLAVQLTIHYVNMAKTPKANDTFHRLVNGKGAKAKLNRSMLIKNMLIEMKRHGIRYPTNLQYYSVEEHVPLIQKYLNEKFPGEYRLSIFGENGQTRPIWKGSDRAQKDICIYINEGHYYGIRKLNSLFGKNIYYCLDCETTYQKKNEHRQVCAAKCPRCCGMGPDFPCKEIENFELKCLKCNNLFRNPICYKRHIDKGICEIFKRCKECGQIYRVQNKEDNEGHVCFVRFCSLCRSRHRRDEQCYVQQIVPKQNTILSHGCIRF</sequence>
<dbReference type="OrthoDB" id="6513969at2759"/>
<proteinExistence type="predicted"/>
<accession>A0A6V7Y261</accession>
<dbReference type="EMBL" id="CAJEWN010002904">
    <property type="protein sequence ID" value="CAD2205740.1"/>
    <property type="molecule type" value="Genomic_DNA"/>
</dbReference>
<gene>
    <name evidence="1" type="ORF">MENT_LOCUS59578</name>
</gene>
<organism evidence="1 2">
    <name type="scientific">Meloidogyne enterolobii</name>
    <name type="common">Root-knot nematode worm</name>
    <name type="synonym">Meloidogyne mayaguensis</name>
    <dbReference type="NCBI Taxonomy" id="390850"/>
    <lineage>
        <taxon>Eukaryota</taxon>
        <taxon>Metazoa</taxon>
        <taxon>Ecdysozoa</taxon>
        <taxon>Nematoda</taxon>
        <taxon>Chromadorea</taxon>
        <taxon>Rhabditida</taxon>
        <taxon>Tylenchina</taxon>
        <taxon>Tylenchomorpha</taxon>
        <taxon>Tylenchoidea</taxon>
        <taxon>Meloidogynidae</taxon>
        <taxon>Meloidogyninae</taxon>
        <taxon>Meloidogyne</taxon>
    </lineage>
</organism>
<protein>
    <submittedName>
        <fullName evidence="1">Uncharacterized protein</fullName>
    </submittedName>
</protein>
<name>A0A6V7Y261_MELEN</name>
<evidence type="ECO:0000313" key="2">
    <source>
        <dbReference type="Proteomes" id="UP000580250"/>
    </source>
</evidence>
<dbReference type="AlphaFoldDB" id="A0A6V7Y261"/>
<reference evidence="1 2" key="1">
    <citation type="submission" date="2020-08" db="EMBL/GenBank/DDBJ databases">
        <authorList>
            <person name="Koutsovoulos G."/>
            <person name="Danchin GJ E."/>
        </authorList>
    </citation>
    <scope>NUCLEOTIDE SEQUENCE [LARGE SCALE GENOMIC DNA]</scope>
</reference>
<comment type="caution">
    <text evidence="1">The sequence shown here is derived from an EMBL/GenBank/DDBJ whole genome shotgun (WGS) entry which is preliminary data.</text>
</comment>
<dbReference type="Proteomes" id="UP000580250">
    <property type="component" value="Unassembled WGS sequence"/>
</dbReference>